<keyword evidence="3" id="KW-1133">Transmembrane helix</keyword>
<feature type="domain" description="GGDEF" evidence="4">
    <location>
        <begin position="274"/>
        <end position="411"/>
    </location>
</feature>
<dbReference type="PANTHER" id="PTHR45138">
    <property type="entry name" value="REGULATORY COMPONENTS OF SENSORY TRANSDUCTION SYSTEM"/>
    <property type="match status" value="1"/>
</dbReference>
<evidence type="ECO:0000313" key="5">
    <source>
        <dbReference type="EMBL" id="GFM35677.1"/>
    </source>
</evidence>
<gene>
    <name evidence="5" type="ORF">DSM19430T_03610</name>
</gene>
<keyword evidence="3" id="KW-0472">Membrane</keyword>
<dbReference type="InterPro" id="IPR029787">
    <property type="entry name" value="Nucleotide_cyclase"/>
</dbReference>
<sequence>MLWGRFFLGLSGTVGVFLLCIFAGFMLHERHVTAQELVKRAQMHFHAIFIMRQWNAGYDGVYVEKRPGVHSNPHLAHADLTAVNGTLLTKRNPALMTREISDLFNEAGLLRFRVTSLAPINPENQADAFERRALHAFAETGVREVYEESAEEGRTYFRYMAPLLVEESCLSCHGGQGYAPGDVRGGISVRYDITESKQAALERTVLLVALSFAAVLLLLGGMYLMTRRIMGRLWIAQRFIERMAVTDELTGLYNRRYAYSKVVTELALAGRHHAPFSCLMIDIDHFKAVNDTYGHPSGDRVLRDLARIIKGCCRASDVAARFGGEEFLVILPLTDAAGARSAAEKIRTTVLENTFSTVEGQPLRVTVSLGCAAVEFGGAGTVSTEDVIAAADKALYAAKHGGRNRVEGELFTVASVVSVVGEARYLGGRDAGVDDGEA</sequence>
<reference evidence="5 6" key="1">
    <citation type="submission" date="2020-05" db="EMBL/GenBank/DDBJ databases">
        <title>Draft genome sequence of Desulfovibrio psychrotolerans JS1T.</title>
        <authorList>
            <person name="Ueno A."/>
            <person name="Tamazawa S."/>
            <person name="Tamamura S."/>
            <person name="Murakami T."/>
            <person name="Kiyama T."/>
            <person name="Inomata H."/>
            <person name="Amano Y."/>
            <person name="Miyakawa K."/>
            <person name="Tamaki H."/>
            <person name="Naganuma T."/>
            <person name="Kaneko K."/>
        </authorList>
    </citation>
    <scope>NUCLEOTIDE SEQUENCE [LARGE SCALE GENOMIC DNA]</scope>
    <source>
        <strain evidence="5 6">JS1</strain>
    </source>
</reference>
<dbReference type="GO" id="GO:0052621">
    <property type="term" value="F:diguanylate cyclase activity"/>
    <property type="evidence" value="ECO:0007669"/>
    <property type="project" value="UniProtKB-EC"/>
</dbReference>
<dbReference type="Gene3D" id="3.30.450.290">
    <property type="match status" value="1"/>
</dbReference>
<dbReference type="PANTHER" id="PTHR45138:SF9">
    <property type="entry name" value="DIGUANYLATE CYCLASE DGCM-RELATED"/>
    <property type="match status" value="1"/>
</dbReference>
<dbReference type="CDD" id="cd01949">
    <property type="entry name" value="GGDEF"/>
    <property type="match status" value="1"/>
</dbReference>
<evidence type="ECO:0000256" key="1">
    <source>
        <dbReference type="ARBA" id="ARBA00012528"/>
    </source>
</evidence>
<dbReference type="Gene3D" id="3.30.70.270">
    <property type="match status" value="1"/>
</dbReference>
<dbReference type="Pfam" id="PF00990">
    <property type="entry name" value="GGDEF"/>
    <property type="match status" value="1"/>
</dbReference>
<keyword evidence="6" id="KW-1185">Reference proteome</keyword>
<dbReference type="InterPro" id="IPR050469">
    <property type="entry name" value="Diguanylate_Cyclase"/>
</dbReference>
<dbReference type="PROSITE" id="PS50887">
    <property type="entry name" value="GGDEF"/>
    <property type="match status" value="1"/>
</dbReference>
<name>A0A7J0BPP1_9BACT</name>
<evidence type="ECO:0000256" key="2">
    <source>
        <dbReference type="ARBA" id="ARBA00034247"/>
    </source>
</evidence>
<evidence type="ECO:0000259" key="4">
    <source>
        <dbReference type="PROSITE" id="PS50887"/>
    </source>
</evidence>
<dbReference type="Proteomes" id="UP000503820">
    <property type="component" value="Unassembled WGS sequence"/>
</dbReference>
<dbReference type="InterPro" id="IPR021796">
    <property type="entry name" value="Tll0287-like_dom"/>
</dbReference>
<comment type="catalytic activity">
    <reaction evidence="2">
        <text>2 GTP = 3',3'-c-di-GMP + 2 diphosphate</text>
        <dbReference type="Rhea" id="RHEA:24898"/>
        <dbReference type="ChEBI" id="CHEBI:33019"/>
        <dbReference type="ChEBI" id="CHEBI:37565"/>
        <dbReference type="ChEBI" id="CHEBI:58805"/>
        <dbReference type="EC" id="2.7.7.65"/>
    </reaction>
</comment>
<dbReference type="FunFam" id="3.30.70.270:FF:000001">
    <property type="entry name" value="Diguanylate cyclase domain protein"/>
    <property type="match status" value="1"/>
</dbReference>
<organism evidence="5 6">
    <name type="scientific">Desulfovibrio psychrotolerans</name>
    <dbReference type="NCBI Taxonomy" id="415242"/>
    <lineage>
        <taxon>Bacteria</taxon>
        <taxon>Pseudomonadati</taxon>
        <taxon>Thermodesulfobacteriota</taxon>
        <taxon>Desulfovibrionia</taxon>
        <taxon>Desulfovibrionales</taxon>
        <taxon>Desulfovibrionaceae</taxon>
        <taxon>Desulfovibrio</taxon>
    </lineage>
</organism>
<dbReference type="AlphaFoldDB" id="A0A7J0BPP1"/>
<protein>
    <recommendedName>
        <fullName evidence="1">diguanylate cyclase</fullName>
        <ecNumber evidence="1">2.7.7.65</ecNumber>
    </recommendedName>
</protein>
<accession>A0A7J0BPP1</accession>
<dbReference type="EMBL" id="BLVP01000001">
    <property type="protein sequence ID" value="GFM35677.1"/>
    <property type="molecule type" value="Genomic_DNA"/>
</dbReference>
<dbReference type="Pfam" id="PF11845">
    <property type="entry name" value="Tll0287-like"/>
    <property type="match status" value="1"/>
</dbReference>
<keyword evidence="3" id="KW-0812">Transmembrane</keyword>
<feature type="transmembrane region" description="Helical" evidence="3">
    <location>
        <begin position="205"/>
        <end position="225"/>
    </location>
</feature>
<dbReference type="InterPro" id="IPR000160">
    <property type="entry name" value="GGDEF_dom"/>
</dbReference>
<evidence type="ECO:0000313" key="6">
    <source>
        <dbReference type="Proteomes" id="UP000503820"/>
    </source>
</evidence>
<dbReference type="NCBIfam" id="TIGR00254">
    <property type="entry name" value="GGDEF"/>
    <property type="match status" value="1"/>
</dbReference>
<feature type="transmembrane region" description="Helical" evidence="3">
    <location>
        <begin position="6"/>
        <end position="27"/>
    </location>
</feature>
<proteinExistence type="predicted"/>
<evidence type="ECO:0000256" key="3">
    <source>
        <dbReference type="SAM" id="Phobius"/>
    </source>
</evidence>
<dbReference type="InterPro" id="IPR043128">
    <property type="entry name" value="Rev_trsase/Diguanyl_cyclase"/>
</dbReference>
<comment type="caution">
    <text evidence="5">The sequence shown here is derived from an EMBL/GenBank/DDBJ whole genome shotgun (WGS) entry which is preliminary data.</text>
</comment>
<dbReference type="EC" id="2.7.7.65" evidence="1"/>
<dbReference type="SUPFAM" id="SSF55073">
    <property type="entry name" value="Nucleotide cyclase"/>
    <property type="match status" value="1"/>
</dbReference>
<dbReference type="SMART" id="SM00267">
    <property type="entry name" value="GGDEF"/>
    <property type="match status" value="1"/>
</dbReference>